<name>A0A5D3ETI2_9BACE</name>
<sequence length="587" mass="66837">MNSILKGFGVALGCALMASCSEISFGDSFLGKQPESSGATTEEMFSSKENAEKVLTKAYTGLSYGLPTASDYKLGGNILESITDLCYSFRDNISDGPVKLYYNGALGANNVPRNSAYRFGAKSDWTTIRYAWLYIENIGKVPNISDAEKNEGVAEAKTLIALSYFEMLRYVGGVTWLDHYVDVNEALNFPRIGFAETVEKIVALLDEAIPALKWKQDDINDGRMSKAGAMALKFKVLHWAASPAFNSDKKWHPEADEYTCYGNYNAQRWKDAETAGREFFEEMEKQNGYKLILPSANTHQARRAAYRKAYYDRGGTEVLISVRKGYLPATHADFIDQRYYTGPTLNYVDMFPWEDGSDFPEDFNWKSPSRQPFFKYSESEGMVPTRDPRLYENVACPGDTYCDGTTAPVYVNHASYKPGSGFLIMKYILQENGDRANRPVQWPHTRLAEIMLGYAEAINEVNGRPNDRAYQLVNDVRERVGLSKLRPGMNREQFLEAVLRERALELGFEEVRWFDLVRRNRQSDFKKKLYGLKSRGNDLNHPTAFTFEKVALPDRYWVANWDTKWYLAPIPQDEINKKYGMTQNPGW</sequence>
<keyword evidence="8" id="KW-1185">Reference proteome</keyword>
<organism evidence="7 8">
    <name type="scientific">Bacteroides pyogenes</name>
    <dbReference type="NCBI Taxonomy" id="310300"/>
    <lineage>
        <taxon>Bacteria</taxon>
        <taxon>Pseudomonadati</taxon>
        <taxon>Bacteroidota</taxon>
        <taxon>Bacteroidia</taxon>
        <taxon>Bacteroidales</taxon>
        <taxon>Bacteroidaceae</taxon>
        <taxon>Bacteroides</taxon>
    </lineage>
</organism>
<feature type="domain" description="RagB/SusD" evidence="6">
    <location>
        <begin position="342"/>
        <end position="587"/>
    </location>
</feature>
<dbReference type="Proteomes" id="UP000324383">
    <property type="component" value="Unassembled WGS sequence"/>
</dbReference>
<evidence type="ECO:0000259" key="6">
    <source>
        <dbReference type="Pfam" id="PF07980"/>
    </source>
</evidence>
<dbReference type="RefSeq" id="WP_027324409.1">
    <property type="nucleotide sequence ID" value="NZ_CAMBON010000008.1"/>
</dbReference>
<gene>
    <name evidence="7" type="ORF">FNJ60_07465</name>
</gene>
<evidence type="ECO:0000313" key="7">
    <source>
        <dbReference type="EMBL" id="TYK33599.1"/>
    </source>
</evidence>
<keyword evidence="3" id="KW-0732">Signal</keyword>
<dbReference type="GO" id="GO:0009279">
    <property type="term" value="C:cell outer membrane"/>
    <property type="evidence" value="ECO:0007669"/>
    <property type="project" value="UniProtKB-SubCell"/>
</dbReference>
<keyword evidence="5" id="KW-0998">Cell outer membrane</keyword>
<dbReference type="AlphaFoldDB" id="A0A5D3ETI2"/>
<accession>A0A5D3ETI2</accession>
<evidence type="ECO:0000256" key="2">
    <source>
        <dbReference type="ARBA" id="ARBA00006275"/>
    </source>
</evidence>
<comment type="caution">
    <text evidence="7">The sequence shown here is derived from an EMBL/GenBank/DDBJ whole genome shotgun (WGS) entry which is preliminary data.</text>
</comment>
<comment type="subcellular location">
    <subcellularLocation>
        <location evidence="1">Cell outer membrane</location>
    </subcellularLocation>
</comment>
<proteinExistence type="inferred from homology"/>
<protein>
    <submittedName>
        <fullName evidence="7">RagB/SusD family nutrient uptake outer membrane protein</fullName>
    </submittedName>
</protein>
<evidence type="ECO:0000256" key="3">
    <source>
        <dbReference type="ARBA" id="ARBA00022729"/>
    </source>
</evidence>
<evidence type="ECO:0000256" key="5">
    <source>
        <dbReference type="ARBA" id="ARBA00023237"/>
    </source>
</evidence>
<dbReference type="SUPFAM" id="SSF48452">
    <property type="entry name" value="TPR-like"/>
    <property type="match status" value="1"/>
</dbReference>
<dbReference type="Gene3D" id="1.25.40.390">
    <property type="match status" value="1"/>
</dbReference>
<dbReference type="PROSITE" id="PS51257">
    <property type="entry name" value="PROKAR_LIPOPROTEIN"/>
    <property type="match status" value="1"/>
</dbReference>
<evidence type="ECO:0000256" key="1">
    <source>
        <dbReference type="ARBA" id="ARBA00004442"/>
    </source>
</evidence>
<keyword evidence="4" id="KW-0472">Membrane</keyword>
<dbReference type="EMBL" id="VKLW01000014">
    <property type="protein sequence ID" value="TYK33599.1"/>
    <property type="molecule type" value="Genomic_DNA"/>
</dbReference>
<dbReference type="InterPro" id="IPR012944">
    <property type="entry name" value="SusD_RagB_dom"/>
</dbReference>
<reference evidence="7 8" key="1">
    <citation type="submission" date="2019-07" db="EMBL/GenBank/DDBJ databases">
        <title>Draft Genome Sequences of Bacteroides pyogenes Strains Isolated from the Uterus Holstein Dairy Cows with Metritis.</title>
        <authorList>
            <person name="Cunha F."/>
            <person name="Galvao K.N."/>
            <person name="Jeon S.J."/>
            <person name="Jeong K.C."/>
        </authorList>
    </citation>
    <scope>NUCLEOTIDE SEQUENCE [LARGE SCALE GENOMIC DNA]</scope>
    <source>
        <strain evidence="7 8">KG-31</strain>
    </source>
</reference>
<dbReference type="Pfam" id="PF07980">
    <property type="entry name" value="SusD_RagB"/>
    <property type="match status" value="1"/>
</dbReference>
<comment type="similarity">
    <text evidence="2">Belongs to the SusD family.</text>
</comment>
<evidence type="ECO:0000313" key="8">
    <source>
        <dbReference type="Proteomes" id="UP000324383"/>
    </source>
</evidence>
<evidence type="ECO:0000256" key="4">
    <source>
        <dbReference type="ARBA" id="ARBA00023136"/>
    </source>
</evidence>
<dbReference type="InterPro" id="IPR011990">
    <property type="entry name" value="TPR-like_helical_dom_sf"/>
</dbReference>